<protein>
    <submittedName>
        <fullName evidence="2">Uncharacterized protein</fullName>
    </submittedName>
</protein>
<dbReference type="Proteomes" id="UP000012099">
    <property type="component" value="Unassembled WGS sequence"/>
</dbReference>
<evidence type="ECO:0000313" key="2">
    <source>
        <dbReference type="EMBL" id="EMM99493.1"/>
    </source>
</evidence>
<sequence length="58" mass="6914">MNSKSKRKNLDQKFNCGNLHKKIESSDWLNHKSRSQNKNLNEDNKLKNKKIKKFSNLL</sequence>
<accession>A0ABP2T585</accession>
<reference evidence="2 3" key="1">
    <citation type="submission" date="2013-01" db="EMBL/GenBank/DDBJ databases">
        <authorList>
            <person name="Harkins D.M."/>
            <person name="Durkin A.S."/>
            <person name="Brinkac L.M."/>
            <person name="Haft D.H."/>
            <person name="Selengut J.D."/>
            <person name="Sanka R."/>
            <person name="DePew J."/>
            <person name="Purushe J."/>
            <person name="Whelen A.C."/>
            <person name="Vinetz J.M."/>
            <person name="Sutton G.G."/>
            <person name="Nierman W.C."/>
            <person name="Fouts D.E."/>
        </authorList>
    </citation>
    <scope>NUCLEOTIDE SEQUENCE [LARGE SCALE GENOMIC DNA]</scope>
    <source>
        <strain evidence="2 3">2007001578</strain>
    </source>
</reference>
<dbReference type="EMBL" id="AHMH02000114">
    <property type="protein sequence ID" value="EMM99493.1"/>
    <property type="molecule type" value="Genomic_DNA"/>
</dbReference>
<gene>
    <name evidence="2" type="ORF">LEP1GSC035_1287</name>
</gene>
<proteinExistence type="predicted"/>
<organism evidence="2 3">
    <name type="scientific">Leptospira noguchii str. 2007001578</name>
    <dbReference type="NCBI Taxonomy" id="1049974"/>
    <lineage>
        <taxon>Bacteria</taxon>
        <taxon>Pseudomonadati</taxon>
        <taxon>Spirochaetota</taxon>
        <taxon>Spirochaetia</taxon>
        <taxon>Leptospirales</taxon>
        <taxon>Leptospiraceae</taxon>
        <taxon>Leptospira</taxon>
    </lineage>
</organism>
<comment type="caution">
    <text evidence="2">The sequence shown here is derived from an EMBL/GenBank/DDBJ whole genome shotgun (WGS) entry which is preliminary data.</text>
</comment>
<keyword evidence="3" id="KW-1185">Reference proteome</keyword>
<name>A0ABP2T585_9LEPT</name>
<evidence type="ECO:0000256" key="1">
    <source>
        <dbReference type="SAM" id="MobiDB-lite"/>
    </source>
</evidence>
<evidence type="ECO:0000313" key="3">
    <source>
        <dbReference type="Proteomes" id="UP000012099"/>
    </source>
</evidence>
<feature type="region of interest" description="Disordered" evidence="1">
    <location>
        <begin position="25"/>
        <end position="58"/>
    </location>
</feature>
<feature type="compositionally biased region" description="Basic residues" evidence="1">
    <location>
        <begin position="47"/>
        <end position="58"/>
    </location>
</feature>